<sequence>MSRPANASAVATAAAVFPIPVTTTGTPAGTYLASPRVALTTKYSVTLRTLSGHHPSRQSEPVGATDSIGCPVIFAIRS</sequence>
<comment type="caution">
    <text evidence="1">The sequence shown here is derived from an EMBL/GenBank/DDBJ whole genome shotgun (WGS) entry which is preliminary data.</text>
</comment>
<evidence type="ECO:0000313" key="1">
    <source>
        <dbReference type="EMBL" id="GAA1653199.1"/>
    </source>
</evidence>
<keyword evidence="2" id="KW-1185">Reference proteome</keyword>
<evidence type="ECO:0008006" key="3">
    <source>
        <dbReference type="Google" id="ProtNLM"/>
    </source>
</evidence>
<evidence type="ECO:0000313" key="2">
    <source>
        <dbReference type="Proteomes" id="UP001501319"/>
    </source>
</evidence>
<dbReference type="Proteomes" id="UP001501319">
    <property type="component" value="Unassembled WGS sequence"/>
</dbReference>
<reference evidence="1 2" key="1">
    <citation type="journal article" date="2019" name="Int. J. Syst. Evol. Microbiol.">
        <title>The Global Catalogue of Microorganisms (GCM) 10K type strain sequencing project: providing services to taxonomists for standard genome sequencing and annotation.</title>
        <authorList>
            <consortium name="The Broad Institute Genomics Platform"/>
            <consortium name="The Broad Institute Genome Sequencing Center for Infectious Disease"/>
            <person name="Wu L."/>
            <person name="Ma J."/>
        </authorList>
    </citation>
    <scope>NUCLEOTIDE SEQUENCE [LARGE SCALE GENOMIC DNA]</scope>
    <source>
        <strain evidence="1 2">JCM 14306</strain>
    </source>
</reference>
<organism evidence="1 2">
    <name type="scientific">Kribbella alba</name>
    <dbReference type="NCBI Taxonomy" id="190197"/>
    <lineage>
        <taxon>Bacteria</taxon>
        <taxon>Bacillati</taxon>
        <taxon>Actinomycetota</taxon>
        <taxon>Actinomycetes</taxon>
        <taxon>Propionibacteriales</taxon>
        <taxon>Kribbellaceae</taxon>
        <taxon>Kribbella</taxon>
    </lineage>
</organism>
<accession>A0ABN2FLY1</accession>
<name>A0ABN2FLY1_9ACTN</name>
<proteinExistence type="predicted"/>
<protein>
    <recommendedName>
        <fullName evidence="3">Secreted protein</fullName>
    </recommendedName>
</protein>
<gene>
    <name evidence="1" type="ORF">GCM10009744_51540</name>
</gene>
<dbReference type="EMBL" id="BAAANE010000009">
    <property type="protein sequence ID" value="GAA1653199.1"/>
    <property type="molecule type" value="Genomic_DNA"/>
</dbReference>